<keyword evidence="1" id="KW-0560">Oxidoreductase</keyword>
<reference evidence="4 5" key="1">
    <citation type="journal article" date="2024" name="Nat. Commun.">
        <title>Phylogenomics reveals the evolutionary origins of lichenization in chlorophyte algae.</title>
        <authorList>
            <person name="Puginier C."/>
            <person name="Libourel C."/>
            <person name="Otte J."/>
            <person name="Skaloud P."/>
            <person name="Haon M."/>
            <person name="Grisel S."/>
            <person name="Petersen M."/>
            <person name="Berrin J.G."/>
            <person name="Delaux P.M."/>
            <person name="Dal Grande F."/>
            <person name="Keller J."/>
        </authorList>
    </citation>
    <scope>NUCLEOTIDE SEQUENCE [LARGE SCALE GENOMIC DNA]</scope>
    <source>
        <strain evidence="4 5">SAG 216-7</strain>
    </source>
</reference>
<proteinExistence type="inferred from homology"/>
<comment type="caution">
    <text evidence="4">The sequence shown here is derived from an EMBL/GenBank/DDBJ whole genome shotgun (WGS) entry which is preliminary data.</text>
</comment>
<gene>
    <name evidence="4" type="ORF">WJX75_002077</name>
</gene>
<evidence type="ECO:0000313" key="5">
    <source>
        <dbReference type="Proteomes" id="UP001491310"/>
    </source>
</evidence>
<evidence type="ECO:0000256" key="2">
    <source>
        <dbReference type="RuleBase" id="RU004241"/>
    </source>
</evidence>
<comment type="similarity">
    <text evidence="2">Belongs to the peroxidase family.</text>
</comment>
<evidence type="ECO:0000256" key="1">
    <source>
        <dbReference type="ARBA" id="ARBA00023002"/>
    </source>
</evidence>
<dbReference type="Gene3D" id="1.10.520.10">
    <property type="match status" value="1"/>
</dbReference>
<accession>A0ABR2YNX5</accession>
<feature type="domain" description="Plant heme peroxidase family profile" evidence="3">
    <location>
        <begin position="72"/>
        <end position="232"/>
    </location>
</feature>
<protein>
    <recommendedName>
        <fullName evidence="3">Plant heme peroxidase family profile domain-containing protein</fullName>
    </recommendedName>
</protein>
<dbReference type="Gene3D" id="1.20.58.1620">
    <property type="match status" value="1"/>
</dbReference>
<sequence>MAESRIVMQHSTVLLRPFQASRAALLLSGLQAFSPRPALADGLEKKTIAVQYLSAFQKSDQRNAFRVRAESELKKALAAEDAPATLRLVLHDAATYDFASGTGGLNGSIVQSEELNRKQNESLKSIVQKLQTAKGAIDAGNVKRGMPAITWADLSVLAAKVAAQMSWFAAKKARLGAGADVDTISSAFGADWPVVLGRMDSSAPDAPGGLPDPATASVQEVRAFMRTLGTSAQAGGGPFAPKPLFWERPTFLLWTAAQDDSQKTEEDFAAADPEFAQLKQKYDRSRKTVTRTDYEVDFIDFFTRLTSSKVGAKFNLDYYLTPIELELPKL</sequence>
<dbReference type="SUPFAM" id="SSF48113">
    <property type="entry name" value="Heme-dependent peroxidases"/>
    <property type="match status" value="1"/>
</dbReference>
<dbReference type="Proteomes" id="UP001491310">
    <property type="component" value="Unassembled WGS sequence"/>
</dbReference>
<dbReference type="InterPro" id="IPR044831">
    <property type="entry name" value="Ccp1-like"/>
</dbReference>
<dbReference type="EMBL" id="JALJOT010000007">
    <property type="protein sequence ID" value="KAK9908733.1"/>
    <property type="molecule type" value="Genomic_DNA"/>
</dbReference>
<evidence type="ECO:0000313" key="4">
    <source>
        <dbReference type="EMBL" id="KAK9908733.1"/>
    </source>
</evidence>
<evidence type="ECO:0000259" key="3">
    <source>
        <dbReference type="Pfam" id="PF00141"/>
    </source>
</evidence>
<organism evidence="4 5">
    <name type="scientific">Coccomyxa subellipsoidea</name>
    <dbReference type="NCBI Taxonomy" id="248742"/>
    <lineage>
        <taxon>Eukaryota</taxon>
        <taxon>Viridiplantae</taxon>
        <taxon>Chlorophyta</taxon>
        <taxon>core chlorophytes</taxon>
        <taxon>Trebouxiophyceae</taxon>
        <taxon>Trebouxiophyceae incertae sedis</taxon>
        <taxon>Coccomyxaceae</taxon>
        <taxon>Coccomyxa</taxon>
    </lineage>
</organism>
<dbReference type="InterPro" id="IPR010255">
    <property type="entry name" value="Haem_peroxidase_sf"/>
</dbReference>
<keyword evidence="5" id="KW-1185">Reference proteome</keyword>
<dbReference type="PANTHER" id="PTHR31356">
    <property type="entry name" value="THYLAKOID LUMENAL 29 KDA PROTEIN, CHLOROPLASTIC-RELATED"/>
    <property type="match status" value="1"/>
</dbReference>
<name>A0ABR2YNX5_9CHLO</name>
<dbReference type="Pfam" id="PF00141">
    <property type="entry name" value="peroxidase"/>
    <property type="match status" value="1"/>
</dbReference>
<dbReference type="InterPro" id="IPR002016">
    <property type="entry name" value="Haem_peroxidase"/>
</dbReference>
<dbReference type="PANTHER" id="PTHR31356:SF34">
    <property type="entry name" value="THYLAKOID LUMENAL 29 KDA PROTEIN, CHLOROPLASTIC"/>
    <property type="match status" value="1"/>
</dbReference>